<evidence type="ECO:0000313" key="1">
    <source>
        <dbReference type="EMBL" id="CAM9672968.1"/>
    </source>
</evidence>
<proteinExistence type="predicted"/>
<reference evidence="1" key="1">
    <citation type="submission" date="2023-05" db="EMBL/GenBank/DDBJ databases">
        <authorList>
            <consortium name="ELIXIR-Norway"/>
        </authorList>
    </citation>
    <scope>NUCLEOTIDE SEQUENCE</scope>
</reference>
<dbReference type="Proteomes" id="UP001162501">
    <property type="component" value="Chromosome 15"/>
</dbReference>
<name>A0AC59YG65_RANTA</name>
<dbReference type="EMBL" id="OX596099">
    <property type="protein sequence ID" value="CAM9672968.1"/>
    <property type="molecule type" value="Genomic_DNA"/>
</dbReference>
<gene>
    <name evidence="1" type="ORF">MRATA1EN22A_LOCUS5821</name>
</gene>
<protein>
    <submittedName>
        <fullName evidence="1">Uncharacterized protein</fullName>
    </submittedName>
</protein>
<reference evidence="1" key="2">
    <citation type="submission" date="2025-03" db="EMBL/GenBank/DDBJ databases">
        <authorList>
            <consortium name="ELIXIR-Norway"/>
            <consortium name="Elixir Norway"/>
        </authorList>
    </citation>
    <scope>NUCLEOTIDE SEQUENCE</scope>
</reference>
<organism evidence="1 2">
    <name type="scientific">Rangifer tarandus platyrhynchus</name>
    <name type="common">Svalbard reindeer</name>
    <dbReference type="NCBI Taxonomy" id="3082113"/>
    <lineage>
        <taxon>Eukaryota</taxon>
        <taxon>Metazoa</taxon>
        <taxon>Chordata</taxon>
        <taxon>Craniata</taxon>
        <taxon>Vertebrata</taxon>
        <taxon>Euteleostomi</taxon>
        <taxon>Mammalia</taxon>
        <taxon>Eutheria</taxon>
        <taxon>Laurasiatheria</taxon>
        <taxon>Artiodactyla</taxon>
        <taxon>Ruminantia</taxon>
        <taxon>Pecora</taxon>
        <taxon>Cervidae</taxon>
        <taxon>Odocoileinae</taxon>
        <taxon>Rangifer</taxon>
    </lineage>
</organism>
<evidence type="ECO:0000313" key="2">
    <source>
        <dbReference type="Proteomes" id="UP001162501"/>
    </source>
</evidence>
<sequence length="138" mass="14771">MVAERGHRRGPGLSLQSRDRAWDASESLTRAGQRRYANAGQREAPQVCAPGLRRSLSWMLANPKSTLVSRADFSPGGTLREAPGETPACRRRGIIPAGNSQGPRRSLLVRVVGLSALVSGNSGCISRFTVSLLPLPIL</sequence>
<accession>A0AC59YG65</accession>